<evidence type="ECO:0000313" key="13">
    <source>
        <dbReference type="EMBL" id="TLD92746.1"/>
    </source>
</evidence>
<comment type="caution">
    <text evidence="13">The sequence shown here is derived from an EMBL/GenBank/DDBJ whole genome shotgun (WGS) entry which is preliminary data.</text>
</comment>
<dbReference type="OrthoDB" id="5327615at2"/>
<evidence type="ECO:0000256" key="8">
    <source>
        <dbReference type="ARBA" id="ARBA00023239"/>
    </source>
</evidence>
<dbReference type="PANTHER" id="PTHR18952">
    <property type="entry name" value="CARBONIC ANHYDRASE"/>
    <property type="match status" value="1"/>
</dbReference>
<dbReference type="STRING" id="1548018.LS64_13895"/>
<name>A0A347VNU5_9HELI</name>
<evidence type="ECO:0000256" key="10">
    <source>
        <dbReference type="RuleBase" id="RU367011"/>
    </source>
</evidence>
<keyword evidence="7 10" id="KW-0862">Zinc</keyword>
<dbReference type="Gene3D" id="3.10.200.10">
    <property type="entry name" value="Alpha carbonic anhydrase"/>
    <property type="match status" value="1"/>
</dbReference>
<dbReference type="RefSeq" id="WP_034573811.1">
    <property type="nucleotide sequence ID" value="NZ_JRMP02000018.1"/>
</dbReference>
<evidence type="ECO:0000256" key="9">
    <source>
        <dbReference type="ARBA" id="ARBA00048348"/>
    </source>
</evidence>
<evidence type="ECO:0000259" key="11">
    <source>
        <dbReference type="PROSITE" id="PS51144"/>
    </source>
</evidence>
<dbReference type="GO" id="GO:0004089">
    <property type="term" value="F:carbonate dehydratase activity"/>
    <property type="evidence" value="ECO:0007669"/>
    <property type="project" value="UniProtKB-UniRule"/>
</dbReference>
<keyword evidence="14" id="KW-1185">Reference proteome</keyword>
<dbReference type="InterPro" id="IPR023561">
    <property type="entry name" value="Carbonic_anhydrase_a-class"/>
</dbReference>
<dbReference type="PROSITE" id="PS51144">
    <property type="entry name" value="ALPHA_CA_2"/>
    <property type="match status" value="1"/>
</dbReference>
<reference evidence="13 14" key="2">
    <citation type="journal article" date="2016" name="Infect. Immun.">
        <title>Helicobacter saguini, a Novel Helicobacter Isolated from Cotton-Top Tamarins with Ulcerative Colitis, Has Proinflammatory Properties and Induces Typhlocolitis and Dysplasia in Gnotobiotic IL-10-/- Mice.</title>
        <authorList>
            <person name="Shen Z."/>
            <person name="Mannion A."/>
            <person name="Whary M.T."/>
            <person name="Muthupalani S."/>
            <person name="Sheh A."/>
            <person name="Feng Y."/>
            <person name="Gong G."/>
            <person name="Vandamme P."/>
            <person name="Holcombe H.R."/>
            <person name="Paster B.J."/>
            <person name="Fox J.G."/>
        </authorList>
    </citation>
    <scope>NUCLEOTIDE SEQUENCE [LARGE SCALE GENOMIC DNA]</scope>
    <source>
        <strain evidence="13 14">MIT 97-6194</strain>
    </source>
</reference>
<reference evidence="12 15" key="4">
    <citation type="submission" date="2019-12" db="EMBL/GenBank/DDBJ databases">
        <title>Multi-Generational Helicobacter saguini Isolates.</title>
        <authorList>
            <person name="Mannion A."/>
            <person name="Shen Z."/>
            <person name="Fox J.G."/>
        </authorList>
    </citation>
    <scope>NUCLEOTIDE SEQUENCE [LARGE SCALE GENOMIC DNA]</scope>
    <source>
        <strain evidence="12">16-048</strain>
        <strain evidence="15">16-048 (F4)</strain>
    </source>
</reference>
<dbReference type="InterPro" id="IPR018338">
    <property type="entry name" value="Carbonic_anhydrase_a-class_CS"/>
</dbReference>
<evidence type="ECO:0000256" key="4">
    <source>
        <dbReference type="ARBA" id="ARBA00012925"/>
    </source>
</evidence>
<feature type="domain" description="Alpha-carbonic anhydrase" evidence="11">
    <location>
        <begin position="31"/>
        <end position="251"/>
    </location>
</feature>
<evidence type="ECO:0000256" key="1">
    <source>
        <dbReference type="ARBA" id="ARBA00001947"/>
    </source>
</evidence>
<reference evidence="13" key="3">
    <citation type="submission" date="2018-04" db="EMBL/GenBank/DDBJ databases">
        <authorList>
            <person name="Sheh A."/>
            <person name="Shen Z."/>
            <person name="Mannion A.J."/>
            <person name="Fox J.G."/>
        </authorList>
    </citation>
    <scope>NUCLEOTIDE SEQUENCE</scope>
    <source>
        <strain evidence="13">MIT 97-6194</strain>
    </source>
</reference>
<dbReference type="Pfam" id="PF00194">
    <property type="entry name" value="Carb_anhydrase"/>
    <property type="match status" value="1"/>
</dbReference>
<feature type="chain" id="PRO_5034110269" description="Carbonic anhydrase" evidence="10">
    <location>
        <begin position="26"/>
        <end position="251"/>
    </location>
</feature>
<comment type="similarity">
    <text evidence="3 10">Belongs to the alpha-carbonic anhydrase family.</text>
</comment>
<proteinExistence type="inferred from homology"/>
<comment type="function">
    <text evidence="2 10">Reversible hydration of carbon dioxide.</text>
</comment>
<evidence type="ECO:0000313" key="14">
    <source>
        <dbReference type="Proteomes" id="UP000029714"/>
    </source>
</evidence>
<dbReference type="EMBL" id="QBIU01000001">
    <property type="protein sequence ID" value="MWV70044.1"/>
    <property type="molecule type" value="Genomic_DNA"/>
</dbReference>
<dbReference type="PANTHER" id="PTHR18952:SF265">
    <property type="entry name" value="CARBONIC ANHYDRASE"/>
    <property type="match status" value="1"/>
</dbReference>
<dbReference type="PROSITE" id="PS00162">
    <property type="entry name" value="ALPHA_CA_1"/>
    <property type="match status" value="1"/>
</dbReference>
<organism evidence="13 14">
    <name type="scientific">Helicobacter saguini</name>
    <dbReference type="NCBI Taxonomy" id="1548018"/>
    <lineage>
        <taxon>Bacteria</taxon>
        <taxon>Pseudomonadati</taxon>
        <taxon>Campylobacterota</taxon>
        <taxon>Epsilonproteobacteria</taxon>
        <taxon>Campylobacterales</taxon>
        <taxon>Helicobacteraceae</taxon>
        <taxon>Helicobacter</taxon>
    </lineage>
</organism>
<dbReference type="SMART" id="SM01057">
    <property type="entry name" value="Carb_anhydrase"/>
    <property type="match status" value="1"/>
</dbReference>
<keyword evidence="6 10" id="KW-0479">Metal-binding</keyword>
<comment type="catalytic activity">
    <reaction evidence="9 10">
        <text>hydrogencarbonate + H(+) = CO2 + H2O</text>
        <dbReference type="Rhea" id="RHEA:10748"/>
        <dbReference type="ChEBI" id="CHEBI:15377"/>
        <dbReference type="ChEBI" id="CHEBI:15378"/>
        <dbReference type="ChEBI" id="CHEBI:16526"/>
        <dbReference type="ChEBI" id="CHEBI:17544"/>
        <dbReference type="EC" id="4.2.1.1"/>
    </reaction>
</comment>
<comment type="cofactor">
    <cofactor evidence="1 10">
        <name>Zn(2+)</name>
        <dbReference type="ChEBI" id="CHEBI:29105"/>
    </cofactor>
</comment>
<dbReference type="GO" id="GO:0008270">
    <property type="term" value="F:zinc ion binding"/>
    <property type="evidence" value="ECO:0007669"/>
    <property type="project" value="UniProtKB-UniRule"/>
</dbReference>
<evidence type="ECO:0000256" key="6">
    <source>
        <dbReference type="ARBA" id="ARBA00022723"/>
    </source>
</evidence>
<evidence type="ECO:0000313" key="15">
    <source>
        <dbReference type="Proteomes" id="UP000477070"/>
    </source>
</evidence>
<dbReference type="Proteomes" id="UP000477070">
    <property type="component" value="Unassembled WGS sequence"/>
</dbReference>
<gene>
    <name evidence="12" type="ORF">DCO61_08545</name>
    <name evidence="13" type="ORF">LS64_010000</name>
</gene>
<dbReference type="Proteomes" id="UP000029714">
    <property type="component" value="Unassembled WGS sequence"/>
</dbReference>
<dbReference type="CDD" id="cd03124">
    <property type="entry name" value="alpha_CA_prokaryotic_like"/>
    <property type="match status" value="1"/>
</dbReference>
<evidence type="ECO:0000256" key="7">
    <source>
        <dbReference type="ARBA" id="ARBA00022833"/>
    </source>
</evidence>
<evidence type="ECO:0000313" key="12">
    <source>
        <dbReference type="EMBL" id="MWV70044.1"/>
    </source>
</evidence>
<dbReference type="InterPro" id="IPR001148">
    <property type="entry name" value="CA_dom"/>
</dbReference>
<protein>
    <recommendedName>
        <fullName evidence="5 10">Carbonic anhydrase</fullName>
        <ecNumber evidence="4 10">4.2.1.1</ecNumber>
    </recommendedName>
</protein>
<evidence type="ECO:0000256" key="5">
    <source>
        <dbReference type="ARBA" id="ARBA00014628"/>
    </source>
</evidence>
<evidence type="ECO:0000256" key="2">
    <source>
        <dbReference type="ARBA" id="ARBA00002904"/>
    </source>
</evidence>
<dbReference type="EMBL" id="JRMP02000018">
    <property type="protein sequence ID" value="TLD92746.1"/>
    <property type="molecule type" value="Genomic_DNA"/>
</dbReference>
<reference evidence="13 14" key="1">
    <citation type="journal article" date="2014" name="Genome Announc.">
        <title>Draft genome sequences of eight enterohepatic helicobacter species isolated from both laboratory and wild rodents.</title>
        <authorList>
            <person name="Sheh A."/>
            <person name="Shen Z."/>
            <person name="Fox J.G."/>
        </authorList>
    </citation>
    <scope>NUCLEOTIDE SEQUENCE [LARGE SCALE GENOMIC DNA]</scope>
    <source>
        <strain evidence="13 14">MIT 97-6194</strain>
    </source>
</reference>
<dbReference type="InterPro" id="IPR036398">
    <property type="entry name" value="CA_dom_sf"/>
</dbReference>
<dbReference type="InterPro" id="IPR041891">
    <property type="entry name" value="Alpha_CA_prokaryot-like"/>
</dbReference>
<sequence>MFSNVRKFVLKSVALSAFLVGVSFAHDGHGAHWGYGEDNGPKNWGKLGFETCQKGKSQSPINIIVKDTKKGKNAISFAYKSDSKDIINNGHSVQVNFDKQGSITFKKTKYNLVQLHFHTPSENQVDGKAYPLEMHLVHASSDNKFVVVAVFFDEGKANPILQEVVNTAPSEVNGTNALKNLNVSALVPKSHAYYTFSGSLTTPPCSEQVQFVVLKNALDASKEQIDALHAILHDNAREPQPLNGRVVESAE</sequence>
<feature type="signal peptide" evidence="10">
    <location>
        <begin position="1"/>
        <end position="25"/>
    </location>
</feature>
<accession>A0A347VNU5</accession>
<evidence type="ECO:0000256" key="3">
    <source>
        <dbReference type="ARBA" id="ARBA00010718"/>
    </source>
</evidence>
<dbReference type="AlphaFoldDB" id="A0A347VNU5"/>
<dbReference type="SUPFAM" id="SSF51069">
    <property type="entry name" value="Carbonic anhydrase"/>
    <property type="match status" value="1"/>
</dbReference>
<keyword evidence="8 10" id="KW-0456">Lyase</keyword>
<keyword evidence="10" id="KW-0732">Signal</keyword>
<dbReference type="EC" id="4.2.1.1" evidence="4 10"/>